<dbReference type="InterPro" id="IPR025698">
    <property type="entry name" value="2TM_dom"/>
</dbReference>
<dbReference type="EMBL" id="JAINUY010000001">
    <property type="protein sequence ID" value="MBZ4033296.1"/>
    <property type="molecule type" value="Genomic_DNA"/>
</dbReference>
<gene>
    <name evidence="3" type="ORF">K6T82_00855</name>
</gene>
<accession>A0A9X1H633</accession>
<keyword evidence="1" id="KW-1133">Transmembrane helix</keyword>
<keyword evidence="4" id="KW-1185">Reference proteome</keyword>
<sequence>MTEKDFTEADRYYDAQKKVKEIRGFYEHLTVYVLCNPIVIVVNYMVSPEYLWWIWSVMGWGIAIVLHGLKAFEFPPFFNKKWEARKIHELLEKENKRRLESNHGNKFE</sequence>
<keyword evidence="1" id="KW-0812">Transmembrane</keyword>
<feature type="transmembrane region" description="Helical" evidence="1">
    <location>
        <begin position="52"/>
        <end position="72"/>
    </location>
</feature>
<dbReference type="RefSeq" id="WP_223704134.1">
    <property type="nucleotide sequence ID" value="NZ_JAINUY010000001.1"/>
</dbReference>
<keyword evidence="1" id="KW-0472">Membrane</keyword>
<organism evidence="3 4">
    <name type="scientific">Flavobacterium potami</name>
    <dbReference type="NCBI Taxonomy" id="2872310"/>
    <lineage>
        <taxon>Bacteria</taxon>
        <taxon>Pseudomonadati</taxon>
        <taxon>Bacteroidota</taxon>
        <taxon>Flavobacteriia</taxon>
        <taxon>Flavobacteriales</taxon>
        <taxon>Flavobacteriaceae</taxon>
        <taxon>Flavobacterium</taxon>
    </lineage>
</organism>
<proteinExistence type="predicted"/>
<feature type="domain" description="2TM" evidence="2">
    <location>
        <begin position="15"/>
        <end position="92"/>
    </location>
</feature>
<name>A0A9X1H633_9FLAO</name>
<dbReference type="Pfam" id="PF13239">
    <property type="entry name" value="2TM"/>
    <property type="match status" value="1"/>
</dbReference>
<evidence type="ECO:0000256" key="1">
    <source>
        <dbReference type="SAM" id="Phobius"/>
    </source>
</evidence>
<protein>
    <submittedName>
        <fullName evidence="3">2TM domain-containing protein</fullName>
    </submittedName>
</protein>
<feature type="transmembrane region" description="Helical" evidence="1">
    <location>
        <begin position="25"/>
        <end position="46"/>
    </location>
</feature>
<evidence type="ECO:0000313" key="4">
    <source>
        <dbReference type="Proteomes" id="UP001139366"/>
    </source>
</evidence>
<dbReference type="AlphaFoldDB" id="A0A9X1H633"/>
<dbReference type="Proteomes" id="UP001139366">
    <property type="component" value="Unassembled WGS sequence"/>
</dbReference>
<comment type="caution">
    <text evidence="3">The sequence shown here is derived from an EMBL/GenBank/DDBJ whole genome shotgun (WGS) entry which is preliminary data.</text>
</comment>
<evidence type="ECO:0000259" key="2">
    <source>
        <dbReference type="Pfam" id="PF13239"/>
    </source>
</evidence>
<evidence type="ECO:0000313" key="3">
    <source>
        <dbReference type="EMBL" id="MBZ4033296.1"/>
    </source>
</evidence>
<reference evidence="3 4" key="1">
    <citation type="journal article" date="2023" name="Antonie Van Leeuwenhoek">
        <title>Flavobacterium potami sp. nov., a multi-metal resistance genes harbouring bacterium isolated from shallow river silt.</title>
        <authorList>
            <person name="Li S."/>
            <person name="Mao S."/>
            <person name="Mu W."/>
            <person name="Guo B."/>
            <person name="Li C."/>
            <person name="Zhu Q."/>
            <person name="Hou X."/>
            <person name="Zhao Y."/>
            <person name="Wei S."/>
            <person name="Liu H."/>
            <person name="Liu A."/>
        </authorList>
    </citation>
    <scope>NUCLEOTIDE SEQUENCE [LARGE SCALE GENOMIC DNA]</scope>
    <source>
        <strain evidence="3 4">17A</strain>
    </source>
</reference>